<evidence type="ECO:0000313" key="2">
    <source>
        <dbReference type="Proteomes" id="UP001638806"/>
    </source>
</evidence>
<gene>
    <name evidence="1" type="ORF">ACCO45_004124</name>
</gene>
<sequence length="421" mass="45376">MDRRGQDPQRSTRSACARCERRRVAICVSLSMSNNAVVFPRGRVLRRQVGRSEREPGAVDSGSAGTGGRQLADSHPARASQDAPRAPSVARSEAGGQPPPNLRSRPGSPVGPSPGQPAQRAPGLAPRLQGSSCHVDSAAAAATAFGRLHRNVNVGRHPIGRPRRIGDNCSSCCVCECVCVAVPARLANRPPPSSAQTTPSTLLLTRNDRGFRREPPSPAELCSCIQLAPAPRWPAVFRPRPVLGIDAAASPSQYRRRRLHETAGPDGSQRPRRRVLTMEPDAAKQHHEQQQQHQQQPTSAAEHTPSVVSPDSSQPPQQASAWNSPTPGSSSRISSTFEFTSAPSDVSVPSFDPAIAAFADMSFTQPHVPSPYMQDRKPVPSGSNPAQQPDCFQRRDMHDKKRFKADPDTPALDSDRLLDQL</sequence>
<keyword evidence="2" id="KW-1185">Reference proteome</keyword>
<evidence type="ECO:0000313" key="1">
    <source>
        <dbReference type="EMBL" id="KAL3962601.1"/>
    </source>
</evidence>
<name>A0ACC4E279_PURLI</name>
<protein>
    <submittedName>
        <fullName evidence="1">Uncharacterized protein</fullName>
    </submittedName>
</protein>
<proteinExistence type="predicted"/>
<comment type="caution">
    <text evidence="1">The sequence shown here is derived from an EMBL/GenBank/DDBJ whole genome shotgun (WGS) entry which is preliminary data.</text>
</comment>
<organism evidence="1 2">
    <name type="scientific">Purpureocillium lilacinum</name>
    <name type="common">Paecilomyces lilacinus</name>
    <dbReference type="NCBI Taxonomy" id="33203"/>
    <lineage>
        <taxon>Eukaryota</taxon>
        <taxon>Fungi</taxon>
        <taxon>Dikarya</taxon>
        <taxon>Ascomycota</taxon>
        <taxon>Pezizomycotina</taxon>
        <taxon>Sordariomycetes</taxon>
        <taxon>Hypocreomycetidae</taxon>
        <taxon>Hypocreales</taxon>
        <taxon>Ophiocordycipitaceae</taxon>
        <taxon>Purpureocillium</taxon>
    </lineage>
</organism>
<accession>A0ACC4E279</accession>
<reference evidence="1" key="1">
    <citation type="submission" date="2024-12" db="EMBL/GenBank/DDBJ databases">
        <title>Comparative genomics and development of molecular markers within Purpureocillium lilacinum and among Purpureocillium species.</title>
        <authorList>
            <person name="Yeh Z.-Y."/>
            <person name="Ni N.-T."/>
            <person name="Lo P.-H."/>
            <person name="Mushyakhwo K."/>
            <person name="Lin C.-F."/>
            <person name="Nai Y.-S."/>
        </authorList>
    </citation>
    <scope>NUCLEOTIDE SEQUENCE</scope>
    <source>
        <strain evidence="1">NCHU-NPUST-175</strain>
    </source>
</reference>
<dbReference type="EMBL" id="JBGNUJ010000003">
    <property type="protein sequence ID" value="KAL3962601.1"/>
    <property type="molecule type" value="Genomic_DNA"/>
</dbReference>
<dbReference type="Proteomes" id="UP001638806">
    <property type="component" value="Unassembled WGS sequence"/>
</dbReference>